<gene>
    <name evidence="1" type="ORF">CAUJ_LOCUS7635</name>
</gene>
<dbReference type="AlphaFoldDB" id="A0A8S1H5Z3"/>
<reference evidence="1" key="1">
    <citation type="submission" date="2020-10" db="EMBL/GenBank/DDBJ databases">
        <authorList>
            <person name="Kikuchi T."/>
        </authorList>
    </citation>
    <scope>NUCLEOTIDE SEQUENCE</scope>
    <source>
        <strain evidence="1">NKZ352</strain>
    </source>
</reference>
<dbReference type="Proteomes" id="UP000835052">
    <property type="component" value="Unassembled WGS sequence"/>
</dbReference>
<accession>A0A8S1H5Z3</accession>
<organism evidence="1 2">
    <name type="scientific">Caenorhabditis auriculariae</name>
    <dbReference type="NCBI Taxonomy" id="2777116"/>
    <lineage>
        <taxon>Eukaryota</taxon>
        <taxon>Metazoa</taxon>
        <taxon>Ecdysozoa</taxon>
        <taxon>Nematoda</taxon>
        <taxon>Chromadorea</taxon>
        <taxon>Rhabditida</taxon>
        <taxon>Rhabditina</taxon>
        <taxon>Rhabditomorpha</taxon>
        <taxon>Rhabditoidea</taxon>
        <taxon>Rhabditidae</taxon>
        <taxon>Peloderinae</taxon>
        <taxon>Caenorhabditis</taxon>
    </lineage>
</organism>
<evidence type="ECO:0000313" key="2">
    <source>
        <dbReference type="Proteomes" id="UP000835052"/>
    </source>
</evidence>
<keyword evidence="2" id="KW-1185">Reference proteome</keyword>
<evidence type="ECO:0000313" key="1">
    <source>
        <dbReference type="EMBL" id="CAD6191716.1"/>
    </source>
</evidence>
<comment type="caution">
    <text evidence="1">The sequence shown here is derived from an EMBL/GenBank/DDBJ whole genome shotgun (WGS) entry which is preliminary data.</text>
</comment>
<name>A0A8S1H5Z3_9PELO</name>
<dbReference type="EMBL" id="CAJGYM010000023">
    <property type="protein sequence ID" value="CAD6191716.1"/>
    <property type="molecule type" value="Genomic_DNA"/>
</dbReference>
<sequence length="106" mass="11690">MMKMDQSNAYWDYMRRSCGEKDPEASAGVLNAKCGAAAAAGRRRNERETADKWAGCEERVGAAADGFSSSYDHRQLSFGILGWTGSRSMEKEHQQLLTLSSCRAYG</sequence>
<proteinExistence type="predicted"/>
<protein>
    <submittedName>
        <fullName evidence="1">Uncharacterized protein</fullName>
    </submittedName>
</protein>